<evidence type="ECO:0000259" key="2">
    <source>
        <dbReference type="PROSITE" id="PS01148"/>
    </source>
</evidence>
<dbReference type="EMBL" id="FOLH01000005">
    <property type="protein sequence ID" value="SFC39966.1"/>
    <property type="molecule type" value="Genomic_DNA"/>
</dbReference>
<keyword evidence="3" id="KW-0808">Transferase</keyword>
<organism evidence="3 4">
    <name type="scientific">Marinospirillum celere</name>
    <dbReference type="NCBI Taxonomy" id="1122252"/>
    <lineage>
        <taxon>Bacteria</taxon>
        <taxon>Pseudomonadati</taxon>
        <taxon>Pseudomonadota</taxon>
        <taxon>Gammaproteobacteria</taxon>
        <taxon>Oceanospirillales</taxon>
        <taxon>Oceanospirillaceae</taxon>
        <taxon>Marinospirillum</taxon>
    </lineage>
</organism>
<dbReference type="PANTHER" id="PTHR33279:SF2">
    <property type="entry name" value="SULFUR CARRIER PROTEIN TUSA"/>
    <property type="match status" value="1"/>
</dbReference>
<comment type="similarity">
    <text evidence="1">Belongs to the sulfur carrier protein TusA family.</text>
</comment>
<dbReference type="PROSITE" id="PS01148">
    <property type="entry name" value="UPF0033"/>
    <property type="match status" value="1"/>
</dbReference>
<dbReference type="Proteomes" id="UP000199058">
    <property type="component" value="Unassembled WGS sequence"/>
</dbReference>
<dbReference type="STRING" id="1122252.SAMN05660443_2521"/>
<dbReference type="GO" id="GO:0016740">
    <property type="term" value="F:transferase activity"/>
    <property type="evidence" value="ECO:0007669"/>
    <property type="project" value="UniProtKB-KW"/>
</dbReference>
<name>A0A1I1IUQ3_9GAMM</name>
<dbReference type="InterPro" id="IPR036868">
    <property type="entry name" value="TusA-like_sf"/>
</dbReference>
<dbReference type="PANTHER" id="PTHR33279">
    <property type="entry name" value="SULFUR CARRIER PROTEIN YEDF-RELATED"/>
    <property type="match status" value="1"/>
</dbReference>
<evidence type="ECO:0000256" key="1">
    <source>
        <dbReference type="ARBA" id="ARBA00008984"/>
    </source>
</evidence>
<evidence type="ECO:0000313" key="3">
    <source>
        <dbReference type="EMBL" id="SFC39966.1"/>
    </source>
</evidence>
<dbReference type="SUPFAM" id="SSF64307">
    <property type="entry name" value="SirA-like"/>
    <property type="match status" value="1"/>
</dbReference>
<feature type="domain" description="UPF0033" evidence="2">
    <location>
        <begin position="21"/>
        <end position="45"/>
    </location>
</feature>
<reference evidence="3 4" key="1">
    <citation type="submission" date="2016-10" db="EMBL/GenBank/DDBJ databases">
        <authorList>
            <person name="de Groot N.N."/>
        </authorList>
    </citation>
    <scope>NUCLEOTIDE SEQUENCE [LARGE SCALE GENOMIC DNA]</scope>
    <source>
        <strain evidence="3 4">DSM 18438</strain>
    </source>
</reference>
<accession>A0A1I1IUQ3</accession>
<dbReference type="InterPro" id="IPR001455">
    <property type="entry name" value="TusA-like"/>
</dbReference>
<dbReference type="Gene3D" id="3.30.110.40">
    <property type="entry name" value="TusA-like domain"/>
    <property type="match status" value="1"/>
</dbReference>
<sequence>MMDSLNPSGDDNATANFDQHLDARGLHCPLPLLKAKQRLNSMQPGQSLLVWATDSGSWEDFASYAELSNHQLVSREQKGDEYHFVLTRGE</sequence>
<keyword evidence="4" id="KW-1185">Reference proteome</keyword>
<protein>
    <submittedName>
        <fullName evidence="3">Sulfurtransferase TusA</fullName>
    </submittedName>
</protein>
<gene>
    <name evidence="3" type="ORF">SAMN05660443_2521</name>
</gene>
<dbReference type="CDD" id="cd00291">
    <property type="entry name" value="SirA_YedF_YeeD"/>
    <property type="match status" value="1"/>
</dbReference>
<proteinExistence type="inferred from homology"/>
<evidence type="ECO:0000313" key="4">
    <source>
        <dbReference type="Proteomes" id="UP000199058"/>
    </source>
</evidence>
<dbReference type="AlphaFoldDB" id="A0A1I1IUQ3"/>
<dbReference type="Pfam" id="PF01206">
    <property type="entry name" value="TusA"/>
    <property type="match status" value="1"/>
</dbReference>